<comment type="caution">
    <text evidence="2">The sequence shown here is derived from an EMBL/GenBank/DDBJ whole genome shotgun (WGS) entry which is preliminary data.</text>
</comment>
<evidence type="ECO:0000256" key="1">
    <source>
        <dbReference type="SAM" id="MobiDB-lite"/>
    </source>
</evidence>
<dbReference type="AlphaFoldDB" id="A0AAV7XG33"/>
<reference evidence="2" key="1">
    <citation type="submission" date="2022-12" db="EMBL/GenBank/DDBJ databases">
        <title>Chromosome-level genome assembly of the bean flower thrips Megalurothrips usitatus.</title>
        <authorList>
            <person name="Ma L."/>
            <person name="Liu Q."/>
            <person name="Li H."/>
            <person name="Cai W."/>
        </authorList>
    </citation>
    <scope>NUCLEOTIDE SEQUENCE</scope>
    <source>
        <strain evidence="2">Cailab_2022a</strain>
    </source>
</reference>
<accession>A0AAV7XG33</accession>
<gene>
    <name evidence="2" type="ORF">ONE63_001498</name>
</gene>
<feature type="region of interest" description="Disordered" evidence="1">
    <location>
        <begin position="1"/>
        <end position="107"/>
    </location>
</feature>
<feature type="compositionally biased region" description="Polar residues" evidence="1">
    <location>
        <begin position="33"/>
        <end position="46"/>
    </location>
</feature>
<evidence type="ECO:0000313" key="2">
    <source>
        <dbReference type="EMBL" id="KAJ1523657.1"/>
    </source>
</evidence>
<evidence type="ECO:0008006" key="4">
    <source>
        <dbReference type="Google" id="ProtNLM"/>
    </source>
</evidence>
<sequence>MPGPRAGHRSGPGPRLDAPLLEGPRRGDDDVTANRTGYTSSQSPRSHTAAMADPDSDWLAGGDDGGDDWLSAATEDTSAADTPAAASGGGAAATADGEAPPKPRVDEWAWPKGQPFLALPPYRTRRVQPRKLDKFIPFTHWSRPTSLNYEYIYLFRKNYYDDVLDYLDKRSHGVQRDLPKPQTWAERALRTYSSAAPPERMQKTVLVEDSLKNVGTVAGLTHTNAIRHHQSRNVVRTRYYDALYQPLPGPQAPTDDDL</sequence>
<name>A0AAV7XG33_9NEOP</name>
<feature type="compositionally biased region" description="Low complexity" evidence="1">
    <location>
        <begin position="68"/>
        <end position="98"/>
    </location>
</feature>
<proteinExistence type="predicted"/>
<protein>
    <recommendedName>
        <fullName evidence="4">Flightin</fullName>
    </recommendedName>
</protein>
<dbReference type="Proteomes" id="UP001075354">
    <property type="component" value="Chromosome 10"/>
</dbReference>
<dbReference type="EMBL" id="JAPTSV010000010">
    <property type="protein sequence ID" value="KAJ1523657.1"/>
    <property type="molecule type" value="Genomic_DNA"/>
</dbReference>
<organism evidence="2 3">
    <name type="scientific">Megalurothrips usitatus</name>
    <name type="common">bean blossom thrips</name>
    <dbReference type="NCBI Taxonomy" id="439358"/>
    <lineage>
        <taxon>Eukaryota</taxon>
        <taxon>Metazoa</taxon>
        <taxon>Ecdysozoa</taxon>
        <taxon>Arthropoda</taxon>
        <taxon>Hexapoda</taxon>
        <taxon>Insecta</taxon>
        <taxon>Pterygota</taxon>
        <taxon>Neoptera</taxon>
        <taxon>Paraneoptera</taxon>
        <taxon>Thysanoptera</taxon>
        <taxon>Terebrantia</taxon>
        <taxon>Thripoidea</taxon>
        <taxon>Thripidae</taxon>
        <taxon>Megalurothrips</taxon>
    </lineage>
</organism>
<keyword evidence="3" id="KW-1185">Reference proteome</keyword>
<evidence type="ECO:0000313" key="3">
    <source>
        <dbReference type="Proteomes" id="UP001075354"/>
    </source>
</evidence>